<sequence length="42" mass="5154">MHNFVDKPCFYRIFRLYLGDKEDKIYTFLSKNKFFSKGIDDL</sequence>
<name>C2KY09_9FIRM</name>
<organism evidence="1 2">
    <name type="scientific">Oribacterium sinus F0268</name>
    <dbReference type="NCBI Taxonomy" id="585501"/>
    <lineage>
        <taxon>Bacteria</taxon>
        <taxon>Bacillati</taxon>
        <taxon>Bacillota</taxon>
        <taxon>Clostridia</taxon>
        <taxon>Lachnospirales</taxon>
        <taxon>Lachnospiraceae</taxon>
        <taxon>Oribacterium</taxon>
    </lineage>
</organism>
<dbReference type="EMBL" id="ACKX01000128">
    <property type="protein sequence ID" value="EEJ51338.1"/>
    <property type="molecule type" value="Genomic_DNA"/>
</dbReference>
<dbReference type="STRING" id="585501.HMPREF6123_1398"/>
<dbReference type="AlphaFoldDB" id="C2KY09"/>
<comment type="caution">
    <text evidence="1">The sequence shown here is derived from an EMBL/GenBank/DDBJ whole genome shotgun (WGS) entry which is preliminary data.</text>
</comment>
<gene>
    <name evidence="1" type="ORF">HMPREF6123_1398</name>
</gene>
<reference evidence="1 2" key="1">
    <citation type="submission" date="2009-04" db="EMBL/GenBank/DDBJ databases">
        <authorList>
            <person name="Qin X."/>
            <person name="Bachman B."/>
            <person name="Battles P."/>
            <person name="Bell A."/>
            <person name="Bess C."/>
            <person name="Bickham C."/>
            <person name="Chaboub L."/>
            <person name="Chen D."/>
            <person name="Coyle M."/>
            <person name="Deiros D.R."/>
            <person name="Dinh H."/>
            <person name="Forbes L."/>
            <person name="Fowler G."/>
            <person name="Francisco L."/>
            <person name="Fu Q."/>
            <person name="Gubbala S."/>
            <person name="Hale W."/>
            <person name="Han Y."/>
            <person name="Hemphill L."/>
            <person name="Highlander S.K."/>
            <person name="Hirani K."/>
            <person name="Hogues M."/>
            <person name="Jackson L."/>
            <person name="Jakkamsetti A."/>
            <person name="Javaid M."/>
            <person name="Jiang H."/>
            <person name="Korchina V."/>
            <person name="Kovar C."/>
            <person name="Lara F."/>
            <person name="Lee S."/>
            <person name="Mata R."/>
            <person name="Mathew T."/>
            <person name="Moen C."/>
            <person name="Morales K."/>
            <person name="Munidasa M."/>
            <person name="Nazareth L."/>
            <person name="Ngo R."/>
            <person name="Nguyen L."/>
            <person name="Okwuonu G."/>
            <person name="Ongeri F."/>
            <person name="Patil S."/>
            <person name="Petrosino J."/>
            <person name="Pham C."/>
            <person name="Pham P."/>
            <person name="Pu L.-L."/>
            <person name="Puazo M."/>
            <person name="Raj R."/>
            <person name="Reid J."/>
            <person name="Rouhana J."/>
            <person name="Saada N."/>
            <person name="Shang Y."/>
            <person name="Simmons D."/>
            <person name="Thornton R."/>
            <person name="Warren J."/>
            <person name="Weissenberger G."/>
            <person name="Zhang J."/>
            <person name="Zhang L."/>
            <person name="Zhou C."/>
            <person name="Zhu D."/>
            <person name="Muzny D."/>
            <person name="Worley K."/>
            <person name="Gibbs R."/>
        </authorList>
    </citation>
    <scope>NUCLEOTIDE SEQUENCE [LARGE SCALE GENOMIC DNA]</scope>
    <source>
        <strain evidence="1 2">F0268</strain>
    </source>
</reference>
<accession>C2KY09</accession>
<dbReference type="HOGENOM" id="CLU_3254964_0_0_9"/>
<dbReference type="InParanoid" id="C2KY09"/>
<evidence type="ECO:0000313" key="1">
    <source>
        <dbReference type="EMBL" id="EEJ51338.1"/>
    </source>
</evidence>
<dbReference type="Proteomes" id="UP000004121">
    <property type="component" value="Unassembled WGS sequence"/>
</dbReference>
<keyword evidence="2" id="KW-1185">Reference proteome</keyword>
<protein>
    <submittedName>
        <fullName evidence="1">Uncharacterized protein</fullName>
    </submittedName>
</protein>
<evidence type="ECO:0000313" key="2">
    <source>
        <dbReference type="Proteomes" id="UP000004121"/>
    </source>
</evidence>
<proteinExistence type="predicted"/>